<dbReference type="EMBL" id="JAUFRC010000001">
    <property type="protein sequence ID" value="MDN3712464.1"/>
    <property type="molecule type" value="Genomic_DNA"/>
</dbReference>
<reference evidence="2" key="1">
    <citation type="journal article" date="2019" name="Int. J. Syst. Evol. Microbiol.">
        <title>The Global Catalogue of Microorganisms (GCM) 10K type strain sequencing project: providing services to taxonomists for standard genome sequencing and annotation.</title>
        <authorList>
            <consortium name="The Broad Institute Genomics Platform"/>
            <consortium name="The Broad Institute Genome Sequencing Center for Infectious Disease"/>
            <person name="Wu L."/>
            <person name="Ma J."/>
        </authorList>
    </citation>
    <scope>NUCLEOTIDE SEQUENCE [LARGE SCALE GENOMIC DNA]</scope>
    <source>
        <strain evidence="2">CECT 8482</strain>
    </source>
</reference>
<protein>
    <submittedName>
        <fullName evidence="1">Uncharacterized protein</fullName>
    </submittedName>
</protein>
<sequence length="68" mass="7117">MAGAFLVTFMGILAFAWFANRPNMALLYSGLDPSQSGGVIDAISQSGAIYEIRGDRSGWNSRGATSSG</sequence>
<keyword evidence="2" id="KW-1185">Reference proteome</keyword>
<accession>A0ABT8DAW0</accession>
<evidence type="ECO:0000313" key="2">
    <source>
        <dbReference type="Proteomes" id="UP001243846"/>
    </source>
</evidence>
<gene>
    <name evidence="1" type="ORF">QWZ10_13180</name>
</gene>
<comment type="caution">
    <text evidence="1">The sequence shown here is derived from an EMBL/GenBank/DDBJ whole genome shotgun (WGS) entry which is preliminary data.</text>
</comment>
<dbReference type="Proteomes" id="UP001243846">
    <property type="component" value="Unassembled WGS sequence"/>
</dbReference>
<name>A0ABT8DAW0_9RHOB</name>
<organism evidence="1 2">
    <name type="scientific">Paracoccus cavernae</name>
    <dbReference type="NCBI Taxonomy" id="1571207"/>
    <lineage>
        <taxon>Bacteria</taxon>
        <taxon>Pseudomonadati</taxon>
        <taxon>Pseudomonadota</taxon>
        <taxon>Alphaproteobacteria</taxon>
        <taxon>Rhodobacterales</taxon>
        <taxon>Paracoccaceae</taxon>
        <taxon>Paracoccus</taxon>
    </lineage>
</organism>
<proteinExistence type="predicted"/>
<evidence type="ECO:0000313" key="1">
    <source>
        <dbReference type="EMBL" id="MDN3712464.1"/>
    </source>
</evidence>